<dbReference type="PANTHER" id="PTHR35394">
    <property type="entry name" value="DUF3176 DOMAIN-CONTAINING PROTEIN"/>
    <property type="match status" value="1"/>
</dbReference>
<evidence type="ECO:0000313" key="3">
    <source>
        <dbReference type="Proteomes" id="UP000676310"/>
    </source>
</evidence>
<dbReference type="InterPro" id="IPR021514">
    <property type="entry name" value="DUF3176"/>
</dbReference>
<feature type="transmembrane region" description="Helical" evidence="1">
    <location>
        <begin position="141"/>
        <end position="159"/>
    </location>
</feature>
<evidence type="ECO:0000256" key="1">
    <source>
        <dbReference type="SAM" id="Phobius"/>
    </source>
</evidence>
<organism evidence="2 3">
    <name type="scientific">Alternaria atra</name>
    <dbReference type="NCBI Taxonomy" id="119953"/>
    <lineage>
        <taxon>Eukaryota</taxon>
        <taxon>Fungi</taxon>
        <taxon>Dikarya</taxon>
        <taxon>Ascomycota</taxon>
        <taxon>Pezizomycotina</taxon>
        <taxon>Dothideomycetes</taxon>
        <taxon>Pleosporomycetidae</taxon>
        <taxon>Pleosporales</taxon>
        <taxon>Pleosporineae</taxon>
        <taxon>Pleosporaceae</taxon>
        <taxon>Alternaria</taxon>
        <taxon>Alternaria sect. Ulocladioides</taxon>
    </lineage>
</organism>
<sequence length="575" mass="63753">MFRSAPTTPPEQENNLKDRPPIRASTTFYDRIVTDWWWWELLSWTVSFACVAAIIGVLWYYDGKRQPEYLVTGITLNAYVSVFAAVSKAALILPVSEAIGQLKWVWFQEEAALWDFQSYDAASRGPWGAAMLLIKTRCRHLVSLGALVTVLALAFEPFFQQIVAYPERMTATQQGITWAARSFVPNYTPILRKFCTDTRSDPTMSAVIDAAFNTPEIGIRPSTATCPTGNCTWPSYSTLGVCHECQDVSSSLEYHCKNNTSLDRATGFREASDPCGFKINNTFLVGSTGVVGFRRVTSLTTLIVNTSNTAARFDPFLNSTKFRGATLPIVDFYIGYTPGGPAAVMRNETPVFSECLLTWCVKTLQARVNNGTLEESVVDTITIQPDSYSASSPIVAALGPNETFNIINQTTEILRDWIISDLPPILSQNPEFPFGSDMGIWNFHHVPPYDFEGGLSNLTRAITNNMKSRGVGTVPIEGTAWKSEKIVQIRWVWITLPAILLVGSLVLLCATIWEGRRTQAPVWKSSALATLLHGLSEETQRRIDPDLSSSQIEAISTKLRVRLSSQRGDARLVAT</sequence>
<protein>
    <submittedName>
        <fullName evidence="2">Uncharacterized protein</fullName>
    </submittedName>
</protein>
<dbReference type="GeneID" id="67011682"/>
<dbReference type="AlphaFoldDB" id="A0A8J2IBN0"/>
<dbReference type="OrthoDB" id="5242705at2759"/>
<feature type="transmembrane region" description="Helical" evidence="1">
    <location>
        <begin position="491"/>
        <end position="513"/>
    </location>
</feature>
<keyword evidence="1" id="KW-0472">Membrane</keyword>
<keyword evidence="1" id="KW-1133">Transmembrane helix</keyword>
<dbReference type="Pfam" id="PF11374">
    <property type="entry name" value="DUF3176"/>
    <property type="match status" value="1"/>
</dbReference>
<keyword evidence="1" id="KW-0812">Transmembrane</keyword>
<feature type="transmembrane region" description="Helical" evidence="1">
    <location>
        <begin position="41"/>
        <end position="61"/>
    </location>
</feature>
<keyword evidence="3" id="KW-1185">Reference proteome</keyword>
<reference evidence="2" key="1">
    <citation type="submission" date="2021-05" db="EMBL/GenBank/DDBJ databases">
        <authorList>
            <person name="Stam R."/>
        </authorList>
    </citation>
    <scope>NUCLEOTIDE SEQUENCE</scope>
    <source>
        <strain evidence="2">CS162</strain>
    </source>
</reference>
<comment type="caution">
    <text evidence="2">The sequence shown here is derived from an EMBL/GenBank/DDBJ whole genome shotgun (WGS) entry which is preliminary data.</text>
</comment>
<dbReference type="EMBL" id="CAJRGZ010000030">
    <property type="protein sequence ID" value="CAG5185822.1"/>
    <property type="molecule type" value="Genomic_DNA"/>
</dbReference>
<name>A0A8J2IBN0_9PLEO</name>
<evidence type="ECO:0000313" key="2">
    <source>
        <dbReference type="EMBL" id="CAG5185822.1"/>
    </source>
</evidence>
<dbReference type="PANTHER" id="PTHR35394:SF5">
    <property type="entry name" value="DUF3176 DOMAIN-CONTAINING PROTEIN"/>
    <property type="match status" value="1"/>
</dbReference>
<dbReference type="Proteomes" id="UP000676310">
    <property type="component" value="Unassembled WGS sequence"/>
</dbReference>
<accession>A0A8J2IBN0</accession>
<gene>
    <name evidence="2" type="ORF">ALTATR162_LOCUS11412</name>
</gene>
<dbReference type="RefSeq" id="XP_043174989.1">
    <property type="nucleotide sequence ID" value="XM_043319054.1"/>
</dbReference>
<proteinExistence type="predicted"/>